<reference evidence="2 3" key="1">
    <citation type="submission" date="2015-06" db="EMBL/GenBank/DDBJ databases">
        <title>Talaromyces atroroseus IBT 11181 draft genome.</title>
        <authorList>
            <person name="Rasmussen K.B."/>
            <person name="Rasmussen S."/>
            <person name="Petersen B."/>
            <person name="Sicheritz-Ponten T."/>
            <person name="Mortensen U.H."/>
            <person name="Thrane U."/>
        </authorList>
    </citation>
    <scope>NUCLEOTIDE SEQUENCE [LARGE SCALE GENOMIC DNA]</scope>
    <source>
        <strain evidence="2 3">IBT 11181</strain>
    </source>
</reference>
<evidence type="ECO:0008006" key="4">
    <source>
        <dbReference type="Google" id="ProtNLM"/>
    </source>
</evidence>
<protein>
    <recommendedName>
        <fullName evidence="4">Phosphoglycerate mutase-like protein</fullName>
    </recommendedName>
</protein>
<dbReference type="Pfam" id="PF00300">
    <property type="entry name" value="His_Phos_1"/>
    <property type="match status" value="1"/>
</dbReference>
<evidence type="ECO:0000256" key="1">
    <source>
        <dbReference type="ARBA" id="ARBA00022801"/>
    </source>
</evidence>
<gene>
    <name evidence="2" type="ORF">UA08_03044</name>
</gene>
<organism evidence="2 3">
    <name type="scientific">Talaromyces atroroseus</name>
    <dbReference type="NCBI Taxonomy" id="1441469"/>
    <lineage>
        <taxon>Eukaryota</taxon>
        <taxon>Fungi</taxon>
        <taxon>Dikarya</taxon>
        <taxon>Ascomycota</taxon>
        <taxon>Pezizomycotina</taxon>
        <taxon>Eurotiomycetes</taxon>
        <taxon>Eurotiomycetidae</taxon>
        <taxon>Eurotiales</taxon>
        <taxon>Trichocomaceae</taxon>
        <taxon>Talaromyces</taxon>
        <taxon>Talaromyces sect. Trachyspermi</taxon>
    </lineage>
</organism>
<dbReference type="GeneID" id="31002799"/>
<comment type="caution">
    <text evidence="2">The sequence shown here is derived from an EMBL/GenBank/DDBJ whole genome shotgun (WGS) entry which is preliminary data.</text>
</comment>
<evidence type="ECO:0000313" key="2">
    <source>
        <dbReference type="EMBL" id="OKL61856.1"/>
    </source>
</evidence>
<dbReference type="GO" id="GO:0004331">
    <property type="term" value="F:fructose-2,6-bisphosphate 2-phosphatase activity"/>
    <property type="evidence" value="ECO:0007669"/>
    <property type="project" value="TreeGrafter"/>
</dbReference>
<dbReference type="Proteomes" id="UP000214365">
    <property type="component" value="Unassembled WGS sequence"/>
</dbReference>
<evidence type="ECO:0000313" key="3">
    <source>
        <dbReference type="Proteomes" id="UP000214365"/>
    </source>
</evidence>
<dbReference type="GO" id="GO:0043456">
    <property type="term" value="P:regulation of pentose-phosphate shunt"/>
    <property type="evidence" value="ECO:0007669"/>
    <property type="project" value="TreeGrafter"/>
</dbReference>
<dbReference type="SUPFAM" id="SSF53254">
    <property type="entry name" value="Phosphoglycerate mutase-like"/>
    <property type="match status" value="1"/>
</dbReference>
<dbReference type="EMBL" id="LFMY01000003">
    <property type="protein sequence ID" value="OKL61856.1"/>
    <property type="molecule type" value="Genomic_DNA"/>
</dbReference>
<dbReference type="GO" id="GO:0005829">
    <property type="term" value="C:cytosol"/>
    <property type="evidence" value="ECO:0007669"/>
    <property type="project" value="TreeGrafter"/>
</dbReference>
<dbReference type="InterPro" id="IPR013078">
    <property type="entry name" value="His_Pase_superF_clade-1"/>
</dbReference>
<dbReference type="STRING" id="1441469.A0A225B3J4"/>
<proteinExistence type="predicted"/>
<dbReference type="OrthoDB" id="354304at2759"/>
<dbReference type="Gene3D" id="3.40.50.1240">
    <property type="entry name" value="Phosphoglycerate mutase-like"/>
    <property type="match status" value="1"/>
</dbReference>
<accession>A0A225B3J4</accession>
<dbReference type="CDD" id="cd07067">
    <property type="entry name" value="HP_PGM_like"/>
    <property type="match status" value="1"/>
</dbReference>
<dbReference type="GO" id="GO:0045820">
    <property type="term" value="P:negative regulation of glycolytic process"/>
    <property type="evidence" value="ECO:0007669"/>
    <property type="project" value="TreeGrafter"/>
</dbReference>
<sequence length="258" mass="28288">MLKLSIMAGKTDSPLTNHGILQIQHLATHFRAAQIRFTHVFSSDLQRAVATAEGICETQQRVDQAPQMITTALLQERDFGSWEGVTFKRHTSLETTHRAGETITATGPAETELAMRGRVNTFLLQYFLPALRGAAADDDDDYQAIAIVAHGVILRVLWTCLVEALSPLDVHYRCSSSTLESAAAVNPHWSNTGYMELSIRPRVKDTSSSRGSIAVLSINNTTHLRDLRRTGGGIGSSAHDGRQRSIASYFTAARQAEK</sequence>
<dbReference type="RefSeq" id="XP_020121977.1">
    <property type="nucleotide sequence ID" value="XM_020265153.1"/>
</dbReference>
<dbReference type="AlphaFoldDB" id="A0A225B3J4"/>
<keyword evidence="1" id="KW-0378">Hydrolase</keyword>
<dbReference type="PANTHER" id="PTHR46517">
    <property type="entry name" value="FRUCTOSE-2,6-BISPHOSPHATASE TIGAR"/>
    <property type="match status" value="1"/>
</dbReference>
<keyword evidence="3" id="KW-1185">Reference proteome</keyword>
<dbReference type="PANTHER" id="PTHR46517:SF1">
    <property type="entry name" value="FRUCTOSE-2,6-BISPHOSPHATASE TIGAR"/>
    <property type="match status" value="1"/>
</dbReference>
<name>A0A225B3J4_TALAT</name>
<dbReference type="InterPro" id="IPR029033">
    <property type="entry name" value="His_PPase_superfam"/>
</dbReference>
<dbReference type="InterPro" id="IPR051695">
    <property type="entry name" value="Phosphoglycerate_Mutase"/>
</dbReference>